<dbReference type="Pfam" id="PF08281">
    <property type="entry name" value="Sigma70_r4_2"/>
    <property type="match status" value="1"/>
</dbReference>
<dbReference type="PANTHER" id="PTHR43133:SF8">
    <property type="entry name" value="RNA POLYMERASE SIGMA FACTOR HI_1459-RELATED"/>
    <property type="match status" value="1"/>
</dbReference>
<comment type="similarity">
    <text evidence="1">Belongs to the sigma-70 factor family. ECF subfamily.</text>
</comment>
<evidence type="ECO:0000259" key="8">
    <source>
        <dbReference type="Pfam" id="PF08281"/>
    </source>
</evidence>
<dbReference type="RefSeq" id="WP_255874171.1">
    <property type="nucleotide sequence ID" value="NZ_JACASI010000024.1"/>
</dbReference>
<keyword evidence="2" id="KW-0805">Transcription regulation</keyword>
<evidence type="ECO:0000313" key="10">
    <source>
        <dbReference type="Proteomes" id="UP001205566"/>
    </source>
</evidence>
<dbReference type="NCBIfam" id="TIGR02937">
    <property type="entry name" value="sigma70-ECF"/>
    <property type="match status" value="1"/>
</dbReference>
<dbReference type="Gene3D" id="1.10.1740.10">
    <property type="match status" value="1"/>
</dbReference>
<evidence type="ECO:0000256" key="2">
    <source>
        <dbReference type="ARBA" id="ARBA00023015"/>
    </source>
</evidence>
<feature type="domain" description="RNA polymerase sigma-70 region 2" evidence="7">
    <location>
        <begin position="43"/>
        <end position="103"/>
    </location>
</feature>
<evidence type="ECO:0000256" key="5">
    <source>
        <dbReference type="ARBA" id="ARBA00023163"/>
    </source>
</evidence>
<dbReference type="Gene3D" id="1.10.10.10">
    <property type="entry name" value="Winged helix-like DNA-binding domain superfamily/Winged helix DNA-binding domain"/>
    <property type="match status" value="1"/>
</dbReference>
<evidence type="ECO:0000256" key="6">
    <source>
        <dbReference type="SAM" id="MobiDB-lite"/>
    </source>
</evidence>
<dbReference type="PANTHER" id="PTHR43133">
    <property type="entry name" value="RNA POLYMERASE ECF-TYPE SIGMA FACTO"/>
    <property type="match status" value="1"/>
</dbReference>
<dbReference type="InterPro" id="IPR013324">
    <property type="entry name" value="RNA_pol_sigma_r3/r4-like"/>
</dbReference>
<reference evidence="9" key="1">
    <citation type="thesis" date="2020" institute="Technische Universitat Dresden" country="Dresden, Germany">
        <title>The Agarolytic System of Microbulbifer elongatus PORT2, Isolated from Batu Karas, Pangandaran West Java Indonesia.</title>
        <authorList>
            <person name="Anggraeni S.R."/>
        </authorList>
    </citation>
    <scope>NUCLEOTIDE SEQUENCE</scope>
    <source>
        <strain evidence="9">PORT2</strain>
    </source>
</reference>
<protein>
    <submittedName>
        <fullName evidence="9">Sigma-70 family RNA polymerase sigma factor</fullName>
    </submittedName>
</protein>
<organism evidence="9 10">
    <name type="scientific">Microbulbifer elongatus</name>
    <dbReference type="NCBI Taxonomy" id="86173"/>
    <lineage>
        <taxon>Bacteria</taxon>
        <taxon>Pseudomonadati</taxon>
        <taxon>Pseudomonadota</taxon>
        <taxon>Gammaproteobacteria</taxon>
        <taxon>Cellvibrionales</taxon>
        <taxon>Microbulbiferaceae</taxon>
        <taxon>Microbulbifer</taxon>
    </lineage>
</organism>
<sequence>MATKNIASASPGTTGQMERGSALLGGTASAAQDETFSDLLAEKPSLLAFIRRRTRNVCEAEDIYQEAMIRVTRKLQNGAVPENPLGYLYRVTANLINDIQRQKTQPTEALDDVADSLYCQQPQPDQQLHDQQHLALFVKQLNELPMALRTMIVMNKVHGVTIKQIAQQFGLTTKAAEKQINRAIKNIEARMRQQF</sequence>
<dbReference type="InterPro" id="IPR036388">
    <property type="entry name" value="WH-like_DNA-bd_sf"/>
</dbReference>
<dbReference type="EMBL" id="JACASI010000024">
    <property type="protein sequence ID" value="MCQ3829286.1"/>
    <property type="molecule type" value="Genomic_DNA"/>
</dbReference>
<feature type="compositionally biased region" description="Polar residues" evidence="6">
    <location>
        <begin position="1"/>
        <end position="16"/>
    </location>
</feature>
<keyword evidence="4" id="KW-0238">DNA-binding</keyword>
<comment type="caution">
    <text evidence="9">The sequence shown here is derived from an EMBL/GenBank/DDBJ whole genome shotgun (WGS) entry which is preliminary data.</text>
</comment>
<dbReference type="InterPro" id="IPR013249">
    <property type="entry name" value="RNA_pol_sigma70_r4_t2"/>
</dbReference>
<dbReference type="InterPro" id="IPR039425">
    <property type="entry name" value="RNA_pol_sigma-70-like"/>
</dbReference>
<keyword evidence="5" id="KW-0804">Transcription</keyword>
<dbReference type="Proteomes" id="UP001205566">
    <property type="component" value="Unassembled WGS sequence"/>
</dbReference>
<name>A0ABT1NZI0_9GAMM</name>
<evidence type="ECO:0000256" key="4">
    <source>
        <dbReference type="ARBA" id="ARBA00023125"/>
    </source>
</evidence>
<dbReference type="InterPro" id="IPR007627">
    <property type="entry name" value="RNA_pol_sigma70_r2"/>
</dbReference>
<evidence type="ECO:0000256" key="3">
    <source>
        <dbReference type="ARBA" id="ARBA00023082"/>
    </source>
</evidence>
<evidence type="ECO:0000313" key="9">
    <source>
        <dbReference type="EMBL" id="MCQ3829286.1"/>
    </source>
</evidence>
<dbReference type="InterPro" id="IPR013325">
    <property type="entry name" value="RNA_pol_sigma_r2"/>
</dbReference>
<dbReference type="SUPFAM" id="SSF88659">
    <property type="entry name" value="Sigma3 and sigma4 domains of RNA polymerase sigma factors"/>
    <property type="match status" value="1"/>
</dbReference>
<dbReference type="SUPFAM" id="SSF88946">
    <property type="entry name" value="Sigma2 domain of RNA polymerase sigma factors"/>
    <property type="match status" value="1"/>
</dbReference>
<dbReference type="InterPro" id="IPR014284">
    <property type="entry name" value="RNA_pol_sigma-70_dom"/>
</dbReference>
<keyword evidence="3" id="KW-0731">Sigma factor</keyword>
<evidence type="ECO:0000259" key="7">
    <source>
        <dbReference type="Pfam" id="PF04542"/>
    </source>
</evidence>
<accession>A0ABT1NZI0</accession>
<gene>
    <name evidence="9" type="ORF">HXX02_07495</name>
</gene>
<feature type="domain" description="RNA polymerase sigma factor 70 region 4 type 2" evidence="8">
    <location>
        <begin position="138"/>
        <end position="186"/>
    </location>
</feature>
<keyword evidence="10" id="KW-1185">Reference proteome</keyword>
<evidence type="ECO:0000256" key="1">
    <source>
        <dbReference type="ARBA" id="ARBA00010641"/>
    </source>
</evidence>
<proteinExistence type="inferred from homology"/>
<feature type="region of interest" description="Disordered" evidence="6">
    <location>
        <begin position="1"/>
        <end position="20"/>
    </location>
</feature>
<dbReference type="Pfam" id="PF04542">
    <property type="entry name" value="Sigma70_r2"/>
    <property type="match status" value="1"/>
</dbReference>